<feature type="binding site" description="covalent" evidence="16">
    <location>
        <position position="139"/>
    </location>
    <ligand>
        <name>heme</name>
        <dbReference type="ChEBI" id="CHEBI:30413"/>
        <label>3</label>
    </ligand>
</feature>
<dbReference type="GO" id="GO:0009276">
    <property type="term" value="C:Gram-negative-bacterium-type cell wall"/>
    <property type="evidence" value="ECO:0007669"/>
    <property type="project" value="UniProtKB-UniRule"/>
</dbReference>
<feature type="binding site" description="covalent" evidence="16">
    <location>
        <position position="142"/>
    </location>
    <ligand>
        <name>heme</name>
        <dbReference type="ChEBI" id="CHEBI:30413"/>
        <label>3</label>
    </ligand>
</feature>
<dbReference type="AlphaFoldDB" id="A0A1G8S1N0"/>
<evidence type="ECO:0000256" key="6">
    <source>
        <dbReference type="ARBA" id="ARBA00022519"/>
    </source>
</evidence>
<dbReference type="InterPro" id="IPR051174">
    <property type="entry name" value="Cytochrome_c-type_ET"/>
</dbReference>
<protein>
    <recommendedName>
        <fullName evidence="15">Cytochrome c-type protein</fullName>
    </recommendedName>
</protein>
<dbReference type="OrthoDB" id="9811281at2"/>
<evidence type="ECO:0000256" key="7">
    <source>
        <dbReference type="ARBA" id="ARBA00022617"/>
    </source>
</evidence>
<dbReference type="GO" id="GO:0005506">
    <property type="term" value="F:iron ion binding"/>
    <property type="evidence" value="ECO:0007669"/>
    <property type="project" value="UniProtKB-UniRule"/>
</dbReference>
<feature type="binding site" description="covalent" evidence="16">
    <location>
        <position position="174"/>
    </location>
    <ligand>
        <name>heme</name>
        <dbReference type="ChEBI" id="CHEBI:30413"/>
        <label>4</label>
    </ligand>
</feature>
<feature type="binding site" description="covalent" evidence="16">
    <location>
        <position position="82"/>
    </location>
    <ligand>
        <name>heme</name>
        <dbReference type="ChEBI" id="CHEBI:30413"/>
        <label>2</label>
    </ligand>
</feature>
<sequence>MKNPIAPVFRWLTTPVAIGIAGTAGIVIGMLFLGGLHTAMEATTSTEFCISCHELRDTVYVEYQQSPHYSNASGVQASCADCHVPEPLVPSLVDHYQALGELYSSWKGIIDTPEKFEAHRLEMAERVWTYMEKTDSRECRSCHQQHAMNVELQSADAAKRMQEGFANGDTCIDCHKGIAHKMPDMSSGFREKFAALQASPAIEANEGDVLFALGLDGIWSGNEKAQAHEKEDGRILPGTRVTVLERDGDLAKVRMEGWQREGAERLIVARQGERIIEAAVNAEFAQTAQFGETMVDTDTGQTWKEVTFEAWGALANLVSDEAALWAYGEQMYKAACGGCHSLTPLGHFTATQWIGIVDGMKNNTSPDAAEVYFLKSYLQYNVPDGEEHS</sequence>
<evidence type="ECO:0000256" key="3">
    <source>
        <dbReference type="ARBA" id="ARBA00007395"/>
    </source>
</evidence>
<dbReference type="InterPro" id="IPR009154">
    <property type="entry name" value="Membr-bd_4haem_cyt_TorC"/>
</dbReference>
<dbReference type="InterPro" id="IPR038266">
    <property type="entry name" value="NapC/NirT_cytc_sf"/>
</dbReference>
<feature type="binding site" description="covalent" evidence="16">
    <location>
        <position position="171"/>
    </location>
    <ligand>
        <name>heme</name>
        <dbReference type="ChEBI" id="CHEBI:30413"/>
        <label>4</label>
    </ligand>
</feature>
<evidence type="ECO:0000256" key="10">
    <source>
        <dbReference type="ARBA" id="ARBA00022982"/>
    </source>
</evidence>
<dbReference type="EMBL" id="FNEK01000014">
    <property type="protein sequence ID" value="SDJ23129.1"/>
    <property type="molecule type" value="Genomic_DNA"/>
</dbReference>
<comment type="subcellular location">
    <subcellularLocation>
        <location evidence="1">Cell inner membrane</location>
        <topology evidence="1">Single-pass type II membrane protein</topology>
    </subcellularLocation>
</comment>
<dbReference type="STRING" id="571298.SAMN04488026_101436"/>
<gene>
    <name evidence="20" type="ORF">SAMN04488026_101436</name>
</gene>
<evidence type="ECO:0000256" key="13">
    <source>
        <dbReference type="ARBA" id="ARBA00023136"/>
    </source>
</evidence>
<dbReference type="Proteomes" id="UP000199382">
    <property type="component" value="Unassembled WGS sequence"/>
</dbReference>
<feature type="binding site" description="axial binding residue" evidence="17">
    <location>
        <position position="340"/>
    </location>
    <ligand>
        <name>heme</name>
        <dbReference type="ChEBI" id="CHEBI:30413"/>
        <label>5</label>
    </ligand>
    <ligandPart>
        <name>Fe</name>
        <dbReference type="ChEBI" id="CHEBI:18248"/>
    </ligandPart>
</feature>
<evidence type="ECO:0000256" key="18">
    <source>
        <dbReference type="SAM" id="Phobius"/>
    </source>
</evidence>
<evidence type="ECO:0000256" key="14">
    <source>
        <dbReference type="ARBA" id="ARBA00055242"/>
    </source>
</evidence>
<evidence type="ECO:0000256" key="5">
    <source>
        <dbReference type="ARBA" id="ARBA00022475"/>
    </source>
</evidence>
<feature type="binding site" description="axial binding residue" evidence="17">
    <location>
        <position position="83"/>
    </location>
    <ligand>
        <name>heme</name>
        <dbReference type="ChEBI" id="CHEBI:30413"/>
        <label>2</label>
    </ligand>
    <ligandPart>
        <name>Fe</name>
        <dbReference type="ChEBI" id="CHEBI:18248"/>
    </ligandPart>
</feature>
<dbReference type="InterPro" id="IPR036280">
    <property type="entry name" value="Multihaem_cyt_sf"/>
</dbReference>
<name>A0A1G8S1N0_9RHOB</name>
<feature type="transmembrane region" description="Helical" evidence="18">
    <location>
        <begin position="12"/>
        <end position="36"/>
    </location>
</feature>
<feature type="binding site" description="axial binding residue" evidence="17">
    <location>
        <position position="53"/>
    </location>
    <ligand>
        <name>heme</name>
        <dbReference type="ChEBI" id="CHEBI:30413"/>
        <label>1</label>
    </ligand>
    <ligandPart>
        <name>Fe</name>
        <dbReference type="ChEBI" id="CHEBI:18248"/>
    </ligandPart>
</feature>
<feature type="binding site" description="axial binding residue" evidence="17">
    <location>
        <position position="143"/>
    </location>
    <ligand>
        <name>heme</name>
        <dbReference type="ChEBI" id="CHEBI:30413"/>
        <label>3</label>
    </ligand>
    <ligandPart>
        <name>Fe</name>
        <dbReference type="ChEBI" id="CHEBI:18248"/>
    </ligandPart>
</feature>
<dbReference type="GO" id="GO:0005886">
    <property type="term" value="C:plasma membrane"/>
    <property type="evidence" value="ECO:0007669"/>
    <property type="project" value="UniProtKB-SubCell"/>
</dbReference>
<evidence type="ECO:0000256" key="8">
    <source>
        <dbReference type="ARBA" id="ARBA00022692"/>
    </source>
</evidence>
<evidence type="ECO:0000256" key="17">
    <source>
        <dbReference type="PIRSR" id="PIRSR000014-2"/>
    </source>
</evidence>
<dbReference type="Pfam" id="PF03264">
    <property type="entry name" value="Cytochrom_NNT"/>
    <property type="match status" value="1"/>
</dbReference>
<dbReference type="RefSeq" id="WP_093153660.1">
    <property type="nucleotide sequence ID" value="NZ_FNEK01000014.1"/>
</dbReference>
<accession>A0A1G8S1N0</accession>
<evidence type="ECO:0000313" key="21">
    <source>
        <dbReference type="Proteomes" id="UP000199382"/>
    </source>
</evidence>
<evidence type="ECO:0000256" key="1">
    <source>
        <dbReference type="ARBA" id="ARBA00004249"/>
    </source>
</evidence>
<dbReference type="SUPFAM" id="SSF46626">
    <property type="entry name" value="Cytochrome c"/>
    <property type="match status" value="1"/>
</dbReference>
<dbReference type="GO" id="GO:0020037">
    <property type="term" value="F:heme binding"/>
    <property type="evidence" value="ECO:0007669"/>
    <property type="project" value="UniProtKB-UniRule"/>
</dbReference>
<dbReference type="PANTHER" id="PTHR30333:SF3">
    <property type="entry name" value="CYTOCHROME C-TYPE PROTEIN TORY"/>
    <property type="match status" value="1"/>
</dbReference>
<evidence type="ECO:0000256" key="15">
    <source>
        <dbReference type="PIRNR" id="PIRNR000014"/>
    </source>
</evidence>
<comment type="PTM">
    <text evidence="16">Binds 5 heme groups per subunit.</text>
</comment>
<proteinExistence type="inferred from homology"/>
<dbReference type="InterPro" id="IPR005126">
    <property type="entry name" value="NapC/NirT_cyt_c_N"/>
</dbReference>
<feature type="binding site" description="covalent" evidence="16">
    <location>
        <position position="336"/>
    </location>
    <ligand>
        <name>heme</name>
        <dbReference type="ChEBI" id="CHEBI:30413"/>
        <label>5</label>
    </ligand>
</feature>
<organism evidence="20 21">
    <name type="scientific">Aliiruegeria lutimaris</name>
    <dbReference type="NCBI Taxonomy" id="571298"/>
    <lineage>
        <taxon>Bacteria</taxon>
        <taxon>Pseudomonadati</taxon>
        <taxon>Pseudomonadota</taxon>
        <taxon>Alphaproteobacteria</taxon>
        <taxon>Rhodobacterales</taxon>
        <taxon>Roseobacteraceae</taxon>
        <taxon>Aliiruegeria</taxon>
    </lineage>
</organism>
<keyword evidence="5 15" id="KW-1003">Cell membrane</keyword>
<dbReference type="GO" id="GO:0009055">
    <property type="term" value="F:electron transfer activity"/>
    <property type="evidence" value="ECO:0007669"/>
    <property type="project" value="UniProtKB-UniRule"/>
</dbReference>
<keyword evidence="7 15" id="KW-0349">Heme</keyword>
<feature type="binding site" description="covalent" evidence="16">
    <location>
        <position position="79"/>
    </location>
    <ligand>
        <name>heme</name>
        <dbReference type="ChEBI" id="CHEBI:30413"/>
        <label>2</label>
    </ligand>
</feature>
<evidence type="ECO:0000259" key="19">
    <source>
        <dbReference type="Pfam" id="PF03264"/>
    </source>
</evidence>
<dbReference type="PIRSF" id="PIRSF000014">
    <property type="entry name" value="4_hem_cytch_TorC"/>
    <property type="match status" value="1"/>
</dbReference>
<evidence type="ECO:0000256" key="4">
    <source>
        <dbReference type="ARBA" id="ARBA00022448"/>
    </source>
</evidence>
<comment type="similarity">
    <text evidence="3">Belongs to the NapC/NirT/NrfH family.</text>
</comment>
<keyword evidence="9 15" id="KW-0479">Metal-binding</keyword>
<evidence type="ECO:0000256" key="16">
    <source>
        <dbReference type="PIRSR" id="PIRSR000014-1"/>
    </source>
</evidence>
<dbReference type="PANTHER" id="PTHR30333">
    <property type="entry name" value="CYTOCHROME C-TYPE PROTEIN"/>
    <property type="match status" value="1"/>
</dbReference>
<evidence type="ECO:0000256" key="11">
    <source>
        <dbReference type="ARBA" id="ARBA00022989"/>
    </source>
</evidence>
<keyword evidence="21" id="KW-1185">Reference proteome</keyword>
<dbReference type="Gene3D" id="1.10.3820.10">
    <property type="entry name" value="Di-heme elbow motif domain"/>
    <property type="match status" value="1"/>
</dbReference>
<evidence type="ECO:0000256" key="9">
    <source>
        <dbReference type="ARBA" id="ARBA00022723"/>
    </source>
</evidence>
<keyword evidence="11 18" id="KW-1133">Transmembrane helix</keyword>
<comment type="function">
    <text evidence="14">Mediates electron flow from quinones to the NapAB complex.</text>
</comment>
<dbReference type="SUPFAM" id="SSF48695">
    <property type="entry name" value="Multiheme cytochromes"/>
    <property type="match status" value="1"/>
</dbReference>
<feature type="binding site" description="covalent" evidence="16">
    <location>
        <position position="339"/>
    </location>
    <ligand>
        <name>heme</name>
        <dbReference type="ChEBI" id="CHEBI:30413"/>
        <label>5</label>
    </ligand>
</feature>
<feature type="binding site" description="covalent" evidence="16">
    <location>
        <position position="49"/>
    </location>
    <ligand>
        <name>heme</name>
        <dbReference type="ChEBI" id="CHEBI:30413"/>
        <label>1</label>
    </ligand>
</feature>
<feature type="binding site" description="axial binding residue" evidence="17">
    <location>
        <position position="175"/>
    </location>
    <ligand>
        <name>heme</name>
        <dbReference type="ChEBI" id="CHEBI:30413"/>
        <label>4</label>
    </ligand>
    <ligandPart>
        <name>Fe</name>
        <dbReference type="ChEBI" id="CHEBI:18248"/>
    </ligandPart>
</feature>
<evidence type="ECO:0000313" key="20">
    <source>
        <dbReference type="EMBL" id="SDJ23129.1"/>
    </source>
</evidence>
<dbReference type="FunFam" id="1.10.3820.10:FF:000001">
    <property type="entry name" value="Cytochrome c-type protein"/>
    <property type="match status" value="1"/>
</dbReference>
<reference evidence="20 21" key="1">
    <citation type="submission" date="2016-10" db="EMBL/GenBank/DDBJ databases">
        <authorList>
            <person name="de Groot N.N."/>
        </authorList>
    </citation>
    <scope>NUCLEOTIDE SEQUENCE [LARGE SCALE GENOMIC DNA]</scope>
    <source>
        <strain evidence="20 21">DSM 25294</strain>
    </source>
</reference>
<evidence type="ECO:0000256" key="2">
    <source>
        <dbReference type="ARBA" id="ARBA00006417"/>
    </source>
</evidence>
<keyword evidence="12 15" id="KW-0408">Iron</keyword>
<keyword evidence="10 15" id="KW-0249">Electron transport</keyword>
<dbReference type="GO" id="GO:0009061">
    <property type="term" value="P:anaerobic respiration"/>
    <property type="evidence" value="ECO:0007669"/>
    <property type="project" value="TreeGrafter"/>
</dbReference>
<comment type="similarity">
    <text evidence="2 15">Belongs to the TorC/TorY family.</text>
</comment>
<keyword evidence="4 15" id="KW-0813">Transport</keyword>
<keyword evidence="6 15" id="KW-0997">Cell inner membrane</keyword>
<keyword evidence="8 18" id="KW-0812">Transmembrane</keyword>
<feature type="domain" description="NapC/NirT cytochrome c N-terminal" evidence="19">
    <location>
        <begin position="17"/>
        <end position="185"/>
    </location>
</feature>
<dbReference type="InterPro" id="IPR036909">
    <property type="entry name" value="Cyt_c-like_dom_sf"/>
</dbReference>
<evidence type="ECO:0000256" key="12">
    <source>
        <dbReference type="ARBA" id="ARBA00023004"/>
    </source>
</evidence>
<feature type="binding site" description="covalent" evidence="16">
    <location>
        <position position="52"/>
    </location>
    <ligand>
        <name>heme</name>
        <dbReference type="ChEBI" id="CHEBI:30413"/>
        <label>1</label>
    </ligand>
</feature>
<keyword evidence="13 15" id="KW-0472">Membrane</keyword>